<accession>A0A8K0T1L2</accession>
<proteinExistence type="predicted"/>
<dbReference type="AlphaFoldDB" id="A0A8K0T1L2"/>
<gene>
    <name evidence="2" type="ORF">B0I35DRAFT_130167</name>
</gene>
<feature type="region of interest" description="Disordered" evidence="1">
    <location>
        <begin position="243"/>
        <end position="266"/>
    </location>
</feature>
<sequence length="390" mass="42384">MRHVSGGWRISSRQTKHVVPCVLKAPWMTGLGPTAHNYGQMAPAQADRQHVAQDQAPAKGASRWEAACRSHAMPCSWCMREHTRNWPTKRAPSSLVLVSRPYLRRCWSCPPSPPPAVLLEHLPLCAGASSSSLLLSASRREPHASVRACSAHLTLAPPPSTKPPPDCELIAVKALPLHLLTPAEPQSELVWPARSCNCSPFCRKRLVVGSRVYPGSALSRLDELSRLTPKLWLPLGRITGQSGLDRDETENRVGEHPSSIGSGRATAPRQTPLPWVLFGCQVAEAQTRTAAAKHHASLVLLVTYGCTLPLRLLGTGQACLRLPFGAIQRCKAPLTPEHGHGPPHPPSLHLAFDASPHFPSSYPFSSPPVTPWPAAWMAYSISCLCKRRPS</sequence>
<reference evidence="2" key="1">
    <citation type="journal article" date="2021" name="Nat. Commun.">
        <title>Genetic determinants of endophytism in the Arabidopsis root mycobiome.</title>
        <authorList>
            <person name="Mesny F."/>
            <person name="Miyauchi S."/>
            <person name="Thiergart T."/>
            <person name="Pickel B."/>
            <person name="Atanasova L."/>
            <person name="Karlsson M."/>
            <person name="Huettel B."/>
            <person name="Barry K.W."/>
            <person name="Haridas S."/>
            <person name="Chen C."/>
            <person name="Bauer D."/>
            <person name="Andreopoulos W."/>
            <person name="Pangilinan J."/>
            <person name="LaButti K."/>
            <person name="Riley R."/>
            <person name="Lipzen A."/>
            <person name="Clum A."/>
            <person name="Drula E."/>
            <person name="Henrissat B."/>
            <person name="Kohler A."/>
            <person name="Grigoriev I.V."/>
            <person name="Martin F.M."/>
            <person name="Hacquard S."/>
        </authorList>
    </citation>
    <scope>NUCLEOTIDE SEQUENCE</scope>
    <source>
        <strain evidence="2">MPI-CAGE-CH-0235</strain>
    </source>
</reference>
<comment type="caution">
    <text evidence="2">The sequence shown here is derived from an EMBL/GenBank/DDBJ whole genome shotgun (WGS) entry which is preliminary data.</text>
</comment>
<evidence type="ECO:0000256" key="1">
    <source>
        <dbReference type="SAM" id="MobiDB-lite"/>
    </source>
</evidence>
<protein>
    <submittedName>
        <fullName evidence="2">Uncharacterized protein</fullName>
    </submittedName>
</protein>
<evidence type="ECO:0000313" key="3">
    <source>
        <dbReference type="Proteomes" id="UP000813444"/>
    </source>
</evidence>
<name>A0A8K0T1L2_9HYPO</name>
<feature type="compositionally biased region" description="Basic and acidic residues" evidence="1">
    <location>
        <begin position="244"/>
        <end position="255"/>
    </location>
</feature>
<evidence type="ECO:0000313" key="2">
    <source>
        <dbReference type="EMBL" id="KAH7326263.1"/>
    </source>
</evidence>
<organism evidence="2 3">
    <name type="scientific">Stachybotrys elegans</name>
    <dbReference type="NCBI Taxonomy" id="80388"/>
    <lineage>
        <taxon>Eukaryota</taxon>
        <taxon>Fungi</taxon>
        <taxon>Dikarya</taxon>
        <taxon>Ascomycota</taxon>
        <taxon>Pezizomycotina</taxon>
        <taxon>Sordariomycetes</taxon>
        <taxon>Hypocreomycetidae</taxon>
        <taxon>Hypocreales</taxon>
        <taxon>Stachybotryaceae</taxon>
        <taxon>Stachybotrys</taxon>
    </lineage>
</organism>
<dbReference type="EMBL" id="JAGPNK010000002">
    <property type="protein sequence ID" value="KAH7326263.1"/>
    <property type="molecule type" value="Genomic_DNA"/>
</dbReference>
<keyword evidence="3" id="KW-1185">Reference proteome</keyword>
<dbReference type="Proteomes" id="UP000813444">
    <property type="component" value="Unassembled WGS sequence"/>
</dbReference>